<accession>A0A0E9SZW4</accession>
<proteinExistence type="predicted"/>
<sequence>MSVCRYLHGCEWAMSECKVKSME</sequence>
<reference evidence="1" key="1">
    <citation type="submission" date="2014-11" db="EMBL/GenBank/DDBJ databases">
        <authorList>
            <person name="Amaro Gonzalez C."/>
        </authorList>
    </citation>
    <scope>NUCLEOTIDE SEQUENCE</scope>
</reference>
<dbReference type="AlphaFoldDB" id="A0A0E9SZW4"/>
<protein>
    <submittedName>
        <fullName evidence="1">Uncharacterized protein</fullName>
    </submittedName>
</protein>
<reference evidence="1" key="2">
    <citation type="journal article" date="2015" name="Fish Shellfish Immunol.">
        <title>Early steps in the European eel (Anguilla anguilla)-Vibrio vulnificus interaction in the gills: Role of the RtxA13 toxin.</title>
        <authorList>
            <person name="Callol A."/>
            <person name="Pajuelo D."/>
            <person name="Ebbesson L."/>
            <person name="Teles M."/>
            <person name="MacKenzie S."/>
            <person name="Amaro C."/>
        </authorList>
    </citation>
    <scope>NUCLEOTIDE SEQUENCE</scope>
</reference>
<dbReference type="EMBL" id="GBXM01062524">
    <property type="protein sequence ID" value="JAH46053.1"/>
    <property type="molecule type" value="Transcribed_RNA"/>
</dbReference>
<organism evidence="1">
    <name type="scientific">Anguilla anguilla</name>
    <name type="common">European freshwater eel</name>
    <name type="synonym">Muraena anguilla</name>
    <dbReference type="NCBI Taxonomy" id="7936"/>
    <lineage>
        <taxon>Eukaryota</taxon>
        <taxon>Metazoa</taxon>
        <taxon>Chordata</taxon>
        <taxon>Craniata</taxon>
        <taxon>Vertebrata</taxon>
        <taxon>Euteleostomi</taxon>
        <taxon>Actinopterygii</taxon>
        <taxon>Neopterygii</taxon>
        <taxon>Teleostei</taxon>
        <taxon>Anguilliformes</taxon>
        <taxon>Anguillidae</taxon>
        <taxon>Anguilla</taxon>
    </lineage>
</organism>
<name>A0A0E9SZW4_ANGAN</name>
<evidence type="ECO:0000313" key="1">
    <source>
        <dbReference type="EMBL" id="JAH46053.1"/>
    </source>
</evidence>